<evidence type="ECO:0000313" key="1">
    <source>
        <dbReference type="EMBL" id="GAI69838.1"/>
    </source>
</evidence>
<dbReference type="InterPro" id="IPR029044">
    <property type="entry name" value="Nucleotide-diphossugar_trans"/>
</dbReference>
<gene>
    <name evidence="1" type="ORF">S06H3_65533</name>
</gene>
<comment type="caution">
    <text evidence="1">The sequence shown here is derived from an EMBL/GenBank/DDBJ whole genome shotgun (WGS) entry which is preliminary data.</text>
</comment>
<proteinExistence type="predicted"/>
<reference evidence="1" key="1">
    <citation type="journal article" date="2014" name="Front. Microbiol.">
        <title>High frequency of phylogenetically diverse reductive dehalogenase-homologous genes in deep subseafloor sedimentary metagenomes.</title>
        <authorList>
            <person name="Kawai M."/>
            <person name="Futagami T."/>
            <person name="Toyoda A."/>
            <person name="Takaki Y."/>
            <person name="Nishi S."/>
            <person name="Hori S."/>
            <person name="Arai W."/>
            <person name="Tsubouchi T."/>
            <person name="Morono Y."/>
            <person name="Uchiyama I."/>
            <person name="Ito T."/>
            <person name="Fujiyama A."/>
            <person name="Inagaki F."/>
            <person name="Takami H."/>
        </authorList>
    </citation>
    <scope>NUCLEOTIDE SEQUENCE</scope>
    <source>
        <strain evidence="1">Expedition CK06-06</strain>
    </source>
</reference>
<accession>X1QNL4</accession>
<organism evidence="1">
    <name type="scientific">marine sediment metagenome</name>
    <dbReference type="NCBI Taxonomy" id="412755"/>
    <lineage>
        <taxon>unclassified sequences</taxon>
        <taxon>metagenomes</taxon>
        <taxon>ecological metagenomes</taxon>
    </lineage>
</organism>
<protein>
    <submittedName>
        <fullName evidence="1">Uncharacterized protein</fullName>
    </submittedName>
</protein>
<dbReference type="Gene3D" id="3.90.550.10">
    <property type="entry name" value="Spore Coat Polysaccharide Biosynthesis Protein SpsA, Chain A"/>
    <property type="match status" value="1"/>
</dbReference>
<dbReference type="AlphaFoldDB" id="X1QNL4"/>
<feature type="non-terminal residue" evidence="1">
    <location>
        <position position="1"/>
    </location>
</feature>
<dbReference type="EMBL" id="BARV01044170">
    <property type="protein sequence ID" value="GAI69838.1"/>
    <property type="molecule type" value="Genomic_DNA"/>
</dbReference>
<name>X1QNL4_9ZZZZ</name>
<sequence length="76" mass="9038">NTRDPKCVDTQGSPPLLETAHAFHIYNRQHPLENDSYWNLGRNDPYLYIVPDEIEFLDIDTELDFKVCETLWRETK</sequence>